<keyword evidence="1" id="KW-0285">Flavoprotein</keyword>
<proteinExistence type="inferred from homology"/>
<feature type="domain" description="Luciferase-like" evidence="6">
    <location>
        <begin position="24"/>
        <end position="388"/>
    </location>
</feature>
<keyword evidence="2" id="KW-0288">FMN</keyword>
<evidence type="ECO:0000259" key="6">
    <source>
        <dbReference type="Pfam" id="PF00296"/>
    </source>
</evidence>
<keyword evidence="3" id="KW-0560">Oxidoreductase</keyword>
<sequence length="441" mass="48429">MKQVILAAHFPGVNNHTVWSDPASGSQIDFASFTHLARTAERGRFDFFFLADGQRLREQRGRIHDLDVVGRPDSLTVLSGLAAVTDHLGLAGTINATFNEPYELARKLATLDHLSGGRAGWNVVTSSDAFTGENFRRGGFLEHARRYERAEEFVRTVNELWDSWAAEDLVADPSAGTFARAEAGEFAHRGAQFDIGGHFTVPRSPQGRPLTIQAGDSEGGRAFAAATADAIFSRHSRLQEGQAFYRDVKSRLAAHGRSPDSLKILPGVTFALGDTDAEAQENADHIRRQQVSPQTAILLLEQLWNRDLSAYDPEGPLPEIDPDVSDDSIIKGRTRMSRDPLKTAAEWRALAESKKLGIRDLIIEVTGRQSFIGSPSRVAEEINEFVQSDASDGFILVPHLTPGGLDAFVDTVVPLLQERGVLRAEYETTTLRGHLGLENER</sequence>
<dbReference type="EMBL" id="BAABAQ010000011">
    <property type="protein sequence ID" value="GAA4201587.1"/>
    <property type="molecule type" value="Genomic_DNA"/>
</dbReference>
<dbReference type="Pfam" id="PF00296">
    <property type="entry name" value="Bac_luciferase"/>
    <property type="match status" value="1"/>
</dbReference>
<dbReference type="RefSeq" id="WP_344921120.1">
    <property type="nucleotide sequence ID" value="NZ_BAABAQ010000011.1"/>
</dbReference>
<name>A0ABP8B9Q0_9ACTN</name>
<comment type="similarity">
    <text evidence="5">Belongs to the NtaA/SnaA/DszA monooxygenase family.</text>
</comment>
<dbReference type="CDD" id="cd01095">
    <property type="entry name" value="Nitrilotriacetate_monoxgenase"/>
    <property type="match status" value="1"/>
</dbReference>
<reference evidence="8" key="1">
    <citation type="journal article" date="2019" name="Int. J. Syst. Evol. Microbiol.">
        <title>The Global Catalogue of Microorganisms (GCM) 10K type strain sequencing project: providing services to taxonomists for standard genome sequencing and annotation.</title>
        <authorList>
            <consortium name="The Broad Institute Genomics Platform"/>
            <consortium name="The Broad Institute Genome Sequencing Center for Infectious Disease"/>
            <person name="Wu L."/>
            <person name="Ma J."/>
        </authorList>
    </citation>
    <scope>NUCLEOTIDE SEQUENCE [LARGE SCALE GENOMIC DNA]</scope>
    <source>
        <strain evidence="8">JCM 17388</strain>
    </source>
</reference>
<dbReference type="PIRSF" id="PIRSF000337">
    <property type="entry name" value="NTA_MOA"/>
    <property type="match status" value="1"/>
</dbReference>
<evidence type="ECO:0000256" key="1">
    <source>
        <dbReference type="ARBA" id="ARBA00022630"/>
    </source>
</evidence>
<evidence type="ECO:0000313" key="8">
    <source>
        <dbReference type="Proteomes" id="UP001501251"/>
    </source>
</evidence>
<dbReference type="NCBIfam" id="TIGR03860">
    <property type="entry name" value="FMN_nitrolo"/>
    <property type="match status" value="1"/>
</dbReference>
<dbReference type="GO" id="GO:0004497">
    <property type="term" value="F:monooxygenase activity"/>
    <property type="evidence" value="ECO:0007669"/>
    <property type="project" value="UniProtKB-KW"/>
</dbReference>
<dbReference type="PANTHER" id="PTHR30011:SF16">
    <property type="entry name" value="C2H2 FINGER DOMAIN TRANSCRIPTION FACTOR (EUROFUNG)-RELATED"/>
    <property type="match status" value="1"/>
</dbReference>
<dbReference type="InterPro" id="IPR036661">
    <property type="entry name" value="Luciferase-like_sf"/>
</dbReference>
<dbReference type="InterPro" id="IPR016215">
    <property type="entry name" value="NTA_MOA"/>
</dbReference>
<keyword evidence="8" id="KW-1185">Reference proteome</keyword>
<accession>A0ABP8B9Q0</accession>
<keyword evidence="4 7" id="KW-0503">Monooxygenase</keyword>
<dbReference type="SUPFAM" id="SSF51679">
    <property type="entry name" value="Bacterial luciferase-like"/>
    <property type="match status" value="1"/>
</dbReference>
<evidence type="ECO:0000313" key="7">
    <source>
        <dbReference type="EMBL" id="GAA4201587.1"/>
    </source>
</evidence>
<comment type="caution">
    <text evidence="7">The sequence shown here is derived from an EMBL/GenBank/DDBJ whole genome shotgun (WGS) entry which is preliminary data.</text>
</comment>
<evidence type="ECO:0000256" key="3">
    <source>
        <dbReference type="ARBA" id="ARBA00023002"/>
    </source>
</evidence>
<dbReference type="PANTHER" id="PTHR30011">
    <property type="entry name" value="ALKANESULFONATE MONOOXYGENASE-RELATED"/>
    <property type="match status" value="1"/>
</dbReference>
<dbReference type="Gene3D" id="3.20.20.30">
    <property type="entry name" value="Luciferase-like domain"/>
    <property type="match status" value="1"/>
</dbReference>
<evidence type="ECO:0000256" key="2">
    <source>
        <dbReference type="ARBA" id="ARBA00022643"/>
    </source>
</evidence>
<evidence type="ECO:0000256" key="5">
    <source>
        <dbReference type="ARBA" id="ARBA00033748"/>
    </source>
</evidence>
<organism evidence="7 8">
    <name type="scientific">Streptosporangium oxazolinicum</name>
    <dbReference type="NCBI Taxonomy" id="909287"/>
    <lineage>
        <taxon>Bacteria</taxon>
        <taxon>Bacillati</taxon>
        <taxon>Actinomycetota</taxon>
        <taxon>Actinomycetes</taxon>
        <taxon>Streptosporangiales</taxon>
        <taxon>Streptosporangiaceae</taxon>
        <taxon>Streptosporangium</taxon>
    </lineage>
</organism>
<dbReference type="InterPro" id="IPR011251">
    <property type="entry name" value="Luciferase-like_dom"/>
</dbReference>
<protein>
    <submittedName>
        <fullName evidence="7">NtaA/DmoA family FMN-dependent monooxygenase</fullName>
    </submittedName>
</protein>
<dbReference type="InterPro" id="IPR051260">
    <property type="entry name" value="Diverse_substr_monoxygenases"/>
</dbReference>
<evidence type="ECO:0000256" key="4">
    <source>
        <dbReference type="ARBA" id="ARBA00023033"/>
    </source>
</evidence>
<gene>
    <name evidence="7" type="ORF">GCM10022252_56540</name>
</gene>
<dbReference type="Proteomes" id="UP001501251">
    <property type="component" value="Unassembled WGS sequence"/>
</dbReference>